<dbReference type="Proteomes" id="UP000316609">
    <property type="component" value="Unassembled WGS sequence"/>
</dbReference>
<dbReference type="Gene3D" id="1.10.287.1490">
    <property type="match status" value="1"/>
</dbReference>
<evidence type="ECO:0000313" key="2">
    <source>
        <dbReference type="Proteomes" id="UP000316609"/>
    </source>
</evidence>
<accession>A0A538TYC7</accession>
<reference evidence="1 2" key="1">
    <citation type="journal article" date="2019" name="Nat. Microbiol.">
        <title>Mediterranean grassland soil C-N compound turnover is dependent on rainfall and depth, and is mediated by genomically divergent microorganisms.</title>
        <authorList>
            <person name="Diamond S."/>
            <person name="Andeer P.F."/>
            <person name="Li Z."/>
            <person name="Crits-Christoph A."/>
            <person name="Burstein D."/>
            <person name="Anantharaman K."/>
            <person name="Lane K.R."/>
            <person name="Thomas B.C."/>
            <person name="Pan C."/>
            <person name="Northen T.R."/>
            <person name="Banfield J.F."/>
        </authorList>
    </citation>
    <scope>NUCLEOTIDE SEQUENCE [LARGE SCALE GENOMIC DNA]</scope>
    <source>
        <strain evidence="1">WS_8</strain>
    </source>
</reference>
<evidence type="ECO:0008006" key="3">
    <source>
        <dbReference type="Google" id="ProtNLM"/>
    </source>
</evidence>
<dbReference type="AlphaFoldDB" id="A0A538TYC7"/>
<sequence>MGHPTYPRSADEAPASTERWTPLSRIVHLNDLDLLTRETTDPASLARLKKLGLAAEDTERLKAARAQAAQSVGARWLVAYERARQRYGSAVAAVRDRVCLGCFVTLPTTARPRSGAETVTTCESCGRILFWG</sequence>
<proteinExistence type="predicted"/>
<evidence type="ECO:0000313" key="1">
    <source>
        <dbReference type="EMBL" id="TMQ68642.1"/>
    </source>
</evidence>
<protein>
    <recommendedName>
        <fullName evidence="3">C4-type zinc ribbon domain-containing protein</fullName>
    </recommendedName>
</protein>
<comment type="caution">
    <text evidence="1">The sequence shown here is derived from an EMBL/GenBank/DDBJ whole genome shotgun (WGS) entry which is preliminary data.</text>
</comment>
<organism evidence="1 2">
    <name type="scientific">Eiseniibacteriota bacterium</name>
    <dbReference type="NCBI Taxonomy" id="2212470"/>
    <lineage>
        <taxon>Bacteria</taxon>
        <taxon>Candidatus Eiseniibacteriota</taxon>
    </lineage>
</organism>
<name>A0A538TYC7_UNCEI</name>
<gene>
    <name evidence="1" type="ORF">E6K78_00525</name>
</gene>
<dbReference type="EMBL" id="VBOY01000006">
    <property type="protein sequence ID" value="TMQ68642.1"/>
    <property type="molecule type" value="Genomic_DNA"/>
</dbReference>